<dbReference type="GO" id="GO:0007030">
    <property type="term" value="P:Golgi organization"/>
    <property type="evidence" value="ECO:0007669"/>
    <property type="project" value="TreeGrafter"/>
</dbReference>
<evidence type="ECO:0000256" key="6">
    <source>
        <dbReference type="ARBA" id="ARBA00023034"/>
    </source>
</evidence>
<dbReference type="AlphaFoldDB" id="A0AAE8SX40"/>
<comment type="subcellular location">
    <subcellularLocation>
        <location evidence="1">Golgi apparatus membrane</location>
        <topology evidence="1">Peripheral membrane protein</topology>
    </subcellularLocation>
</comment>
<comment type="similarity">
    <text evidence="2">Belongs to the COG3 family.</text>
</comment>
<evidence type="ECO:0000259" key="11">
    <source>
        <dbReference type="Pfam" id="PF20671"/>
    </source>
</evidence>
<evidence type="ECO:0000256" key="9">
    <source>
        <dbReference type="SAM" id="MobiDB-lite"/>
    </source>
</evidence>
<evidence type="ECO:0000256" key="8">
    <source>
        <dbReference type="ARBA" id="ARBA00031339"/>
    </source>
</evidence>
<dbReference type="Pfam" id="PF20671">
    <property type="entry name" value="COG3_C"/>
    <property type="match status" value="1"/>
</dbReference>
<sequence>MYEDSSWYSFVPDLTGRTAAAPPTRSLHKRKESLLQQPNGTGIPIETPTFSEIPEEDNGPPEASVVRRANSFTDFQLAARRPARAASGQRRAGPRKVHGDRSWDALDVPGNRRVNELSVLPLLSGGADELLQESRRDYSLYRDQLALTERHIDSLIRDADETLALLTTLSTSFQSVETQTSSFQARCDNLMTEQARLQTLADEVGTNLYYYAYLENVSRRLNAPGASRLAEHSDLADVLDNLEACIEFMSKHPDYRDAESYLARYQALLTKALHILEVGFSKQLETVSQDISRRLGATQSESAQHALAYGRFEEMILDSYSLVPNVRKAMLRVYDPSGNPNTGTASDIYANTAKNMFHSYLATRDRDLRPLVQHELDEFQKEAKTQSLEAACRNHTKQSFERVYNEANLLSKIFSVSPLPSATEGSAFQALKTGQRWLMTPANLKPLAQSLQAALAPAELPSLCNFVGWLTREYLMPEYLDEESPFTVQCCQYTASLLSEYLWTFTDAAFEAETAKSITKADGAVESAHVHSVLKRAVELLGMFDQCMPKERCQQNSPVIFKIVRETISVLQRVEAKMRSAKSDADPDLFMIKNLLVLKNELMSLEIGDIRSHQTNPMQHFSRIWETMGPQNWLGFVGNIVPGSLWSRGSGGPPAVTAKTLTVEDMSEQLDELLRLSIRAFTGRWAARMNGAGTAARGKIAGDLRGRLEAVFGEQPEVVGKLEEAIDISVRALRDADAEKLGGRRY</sequence>
<keyword evidence="5" id="KW-0653">Protein transport</keyword>
<evidence type="ECO:0000313" key="13">
    <source>
        <dbReference type="Proteomes" id="UP001187682"/>
    </source>
</evidence>
<dbReference type="GO" id="GO:0006886">
    <property type="term" value="P:intracellular protein transport"/>
    <property type="evidence" value="ECO:0007669"/>
    <property type="project" value="InterPro"/>
</dbReference>
<feature type="domain" description="Conserved oligomeric Golgi complex subunit 3 N-terminal" evidence="10">
    <location>
        <begin position="141"/>
        <end position="285"/>
    </location>
</feature>
<dbReference type="InterPro" id="IPR007265">
    <property type="entry name" value="COG_su3"/>
</dbReference>
<proteinExistence type="inferred from homology"/>
<evidence type="ECO:0000256" key="1">
    <source>
        <dbReference type="ARBA" id="ARBA00004395"/>
    </source>
</evidence>
<evidence type="ECO:0000256" key="2">
    <source>
        <dbReference type="ARBA" id="ARBA00009936"/>
    </source>
</evidence>
<dbReference type="GO" id="GO:0017119">
    <property type="term" value="C:Golgi transport complex"/>
    <property type="evidence" value="ECO:0007669"/>
    <property type="project" value="TreeGrafter"/>
</dbReference>
<dbReference type="InterPro" id="IPR048320">
    <property type="entry name" value="COG3_N"/>
</dbReference>
<gene>
    <name evidence="12" type="ORF">DNG_07126</name>
</gene>
<dbReference type="Pfam" id="PF04136">
    <property type="entry name" value="COG3_N"/>
    <property type="match status" value="1"/>
</dbReference>
<feature type="region of interest" description="Disordered" evidence="9">
    <location>
        <begin position="78"/>
        <end position="104"/>
    </location>
</feature>
<keyword evidence="6" id="KW-0333">Golgi apparatus</keyword>
<dbReference type="PANTHER" id="PTHR13302">
    <property type="entry name" value="CONSERVED OLIGOMERIC GOLGI COMPLEX COMPONENT 3"/>
    <property type="match status" value="1"/>
</dbReference>
<comment type="caution">
    <text evidence="12">The sequence shown here is derived from an EMBL/GenBank/DDBJ whole genome shotgun (WGS) entry which is preliminary data.</text>
</comment>
<evidence type="ECO:0000313" key="12">
    <source>
        <dbReference type="EMBL" id="SPO04441.1"/>
    </source>
</evidence>
<dbReference type="Proteomes" id="UP001187682">
    <property type="component" value="Unassembled WGS sequence"/>
</dbReference>
<keyword evidence="4" id="KW-0813">Transport</keyword>
<evidence type="ECO:0000256" key="5">
    <source>
        <dbReference type="ARBA" id="ARBA00022927"/>
    </source>
</evidence>
<keyword evidence="7" id="KW-0472">Membrane</keyword>
<protein>
    <recommendedName>
        <fullName evidence="3">Conserved oligomeric Golgi complex subunit 3</fullName>
    </recommendedName>
    <alternativeName>
        <fullName evidence="8">Component of oligomeric Golgi complex 3</fullName>
    </alternativeName>
</protein>
<feature type="domain" description="Conserved oligomeric Golgi complex subunit 3 C-terminal" evidence="11">
    <location>
        <begin position="305"/>
        <end position="623"/>
    </location>
</feature>
<name>A0AAE8SX40_9PEZI</name>
<evidence type="ECO:0000259" key="10">
    <source>
        <dbReference type="Pfam" id="PF04136"/>
    </source>
</evidence>
<reference evidence="12" key="1">
    <citation type="submission" date="2018-03" db="EMBL/GenBank/DDBJ databases">
        <authorList>
            <person name="Guldener U."/>
        </authorList>
    </citation>
    <scope>NUCLEOTIDE SEQUENCE</scope>
</reference>
<dbReference type="EMBL" id="ONZQ02000010">
    <property type="protein sequence ID" value="SPO04441.1"/>
    <property type="molecule type" value="Genomic_DNA"/>
</dbReference>
<accession>A0AAE8SX40</accession>
<evidence type="ECO:0000256" key="3">
    <source>
        <dbReference type="ARBA" id="ARBA00020976"/>
    </source>
</evidence>
<evidence type="ECO:0000256" key="4">
    <source>
        <dbReference type="ARBA" id="ARBA00022448"/>
    </source>
</evidence>
<evidence type="ECO:0000256" key="7">
    <source>
        <dbReference type="ARBA" id="ARBA00023136"/>
    </source>
</evidence>
<dbReference type="GO" id="GO:0000139">
    <property type="term" value="C:Golgi membrane"/>
    <property type="evidence" value="ECO:0007669"/>
    <property type="project" value="UniProtKB-SubCell"/>
</dbReference>
<dbReference type="GO" id="GO:0006914">
    <property type="term" value="P:autophagy"/>
    <property type="evidence" value="ECO:0007669"/>
    <property type="project" value="TreeGrafter"/>
</dbReference>
<dbReference type="InterPro" id="IPR048685">
    <property type="entry name" value="COG3_C"/>
</dbReference>
<feature type="region of interest" description="Disordered" evidence="9">
    <location>
        <begin position="1"/>
        <end position="63"/>
    </location>
</feature>
<dbReference type="GO" id="GO:0005801">
    <property type="term" value="C:cis-Golgi network"/>
    <property type="evidence" value="ECO:0007669"/>
    <property type="project" value="InterPro"/>
</dbReference>
<dbReference type="GO" id="GO:0006891">
    <property type="term" value="P:intra-Golgi vesicle-mediated transport"/>
    <property type="evidence" value="ECO:0007669"/>
    <property type="project" value="TreeGrafter"/>
</dbReference>
<organism evidence="12 13">
    <name type="scientific">Cephalotrichum gorgonifer</name>
    <dbReference type="NCBI Taxonomy" id="2041049"/>
    <lineage>
        <taxon>Eukaryota</taxon>
        <taxon>Fungi</taxon>
        <taxon>Dikarya</taxon>
        <taxon>Ascomycota</taxon>
        <taxon>Pezizomycotina</taxon>
        <taxon>Sordariomycetes</taxon>
        <taxon>Hypocreomycetidae</taxon>
        <taxon>Microascales</taxon>
        <taxon>Microascaceae</taxon>
        <taxon>Cephalotrichum</taxon>
    </lineage>
</organism>
<keyword evidence="13" id="KW-1185">Reference proteome</keyword>
<dbReference type="PANTHER" id="PTHR13302:SF8">
    <property type="entry name" value="CONSERVED OLIGOMERIC GOLGI COMPLEX SUBUNIT 3"/>
    <property type="match status" value="1"/>
</dbReference>